<organism evidence="1 2">
    <name type="scientific">Mameliella alba</name>
    <dbReference type="NCBI Taxonomy" id="561184"/>
    <lineage>
        <taxon>Bacteria</taxon>
        <taxon>Pseudomonadati</taxon>
        <taxon>Pseudomonadota</taxon>
        <taxon>Alphaproteobacteria</taxon>
        <taxon>Rhodobacterales</taxon>
        <taxon>Roseobacteraceae</taxon>
        <taxon>Mameliella</taxon>
    </lineage>
</organism>
<dbReference type="OrthoDB" id="8478344at2"/>
<dbReference type="EMBL" id="JSUQ01000028">
    <property type="protein sequence ID" value="KHQ50315.1"/>
    <property type="molecule type" value="Genomic_DNA"/>
</dbReference>
<dbReference type="RefSeq" id="WP_043146403.1">
    <property type="nucleotide sequence ID" value="NZ_JSUQ01000028.1"/>
</dbReference>
<evidence type="ECO:0000313" key="1">
    <source>
        <dbReference type="EMBL" id="KHQ50315.1"/>
    </source>
</evidence>
<comment type="caution">
    <text evidence="1">The sequence shown here is derived from an EMBL/GenBank/DDBJ whole genome shotgun (WGS) entry which is preliminary data.</text>
</comment>
<dbReference type="STRING" id="561184.SAMN05216376_111156"/>
<keyword evidence="2" id="KW-1185">Reference proteome</keyword>
<evidence type="ECO:0000313" key="2">
    <source>
        <dbReference type="Proteomes" id="UP000030960"/>
    </source>
</evidence>
<reference evidence="1 2" key="1">
    <citation type="submission" date="2014-10" db="EMBL/GenBank/DDBJ databases">
        <title>Genome sequence of Ponticoccus sp. strain UMTAT08 isolated from clonal culture of toxic dinoflagellate Alexandrium tamiyavanichii.</title>
        <authorList>
            <person name="Gan H.Y."/>
            <person name="Muhd D.-D."/>
            <person name="Mohd Noor M.E."/>
            <person name="Yeong Y.S."/>
            <person name="Usup G."/>
        </authorList>
    </citation>
    <scope>NUCLEOTIDE SEQUENCE [LARGE SCALE GENOMIC DNA]</scope>
    <source>
        <strain evidence="1 2">UMTAT08</strain>
    </source>
</reference>
<sequence length="85" mass="9377">MTTATDTLAVDHLGNGWYVVDASGDPVTGRYSFRAEAEIRLDKIRRRAASKVRPCLSCGTRFASEGPHNRLCTPCRRADLSPWAP</sequence>
<dbReference type="AlphaFoldDB" id="A0A0B3RGB6"/>
<name>A0A0B3RGB6_9RHOB</name>
<proteinExistence type="predicted"/>
<protein>
    <submittedName>
        <fullName evidence="1">Uncharacterized protein</fullName>
    </submittedName>
</protein>
<gene>
    <name evidence="1" type="ORF">OA50_05163</name>
</gene>
<accession>A0A0B3RGB6</accession>
<dbReference type="Proteomes" id="UP000030960">
    <property type="component" value="Unassembled WGS sequence"/>
</dbReference>